<gene>
    <name evidence="2" type="ORF">JEQ17_02695</name>
</gene>
<proteinExistence type="predicted"/>
<protein>
    <submittedName>
        <fullName evidence="2">Maleylpyruvate isomerase family mycothiol-dependent enzyme</fullName>
    </submittedName>
</protein>
<accession>A0A7T7I003</accession>
<keyword evidence="2" id="KW-0413">Isomerase</keyword>
<keyword evidence="2" id="KW-0670">Pyruvate</keyword>
<dbReference type="GO" id="GO:0046872">
    <property type="term" value="F:metal ion binding"/>
    <property type="evidence" value="ECO:0007669"/>
    <property type="project" value="InterPro"/>
</dbReference>
<dbReference type="SUPFAM" id="SSF109854">
    <property type="entry name" value="DinB/YfiT-like putative metalloenzymes"/>
    <property type="match status" value="1"/>
</dbReference>
<dbReference type="NCBIfam" id="TIGR03083">
    <property type="entry name" value="maleylpyruvate isomerase family mycothiol-dependent enzyme"/>
    <property type="match status" value="1"/>
</dbReference>
<evidence type="ECO:0000313" key="3">
    <source>
        <dbReference type="Proteomes" id="UP000595636"/>
    </source>
</evidence>
<evidence type="ECO:0000259" key="1">
    <source>
        <dbReference type="Pfam" id="PF11716"/>
    </source>
</evidence>
<dbReference type="EMBL" id="CP066831">
    <property type="protein sequence ID" value="QQM38485.1"/>
    <property type="molecule type" value="Genomic_DNA"/>
</dbReference>
<feature type="domain" description="Mycothiol-dependent maleylpyruvate isomerase metal-binding" evidence="1">
    <location>
        <begin position="25"/>
        <end position="163"/>
    </location>
</feature>
<dbReference type="AlphaFoldDB" id="A0A7T7I003"/>
<dbReference type="Pfam" id="PF11716">
    <property type="entry name" value="MDMPI_N"/>
    <property type="match status" value="1"/>
</dbReference>
<organism evidence="2 3">
    <name type="scientific">Streptomyces liliifuscus</name>
    <dbReference type="NCBI Taxonomy" id="2797636"/>
    <lineage>
        <taxon>Bacteria</taxon>
        <taxon>Bacillati</taxon>
        <taxon>Actinomycetota</taxon>
        <taxon>Actinomycetes</taxon>
        <taxon>Kitasatosporales</taxon>
        <taxon>Streptomycetaceae</taxon>
        <taxon>Streptomyces</taxon>
    </lineage>
</organism>
<dbReference type="GO" id="GO:0016853">
    <property type="term" value="F:isomerase activity"/>
    <property type="evidence" value="ECO:0007669"/>
    <property type="project" value="UniProtKB-KW"/>
</dbReference>
<dbReference type="Gene3D" id="1.20.120.450">
    <property type="entry name" value="dinb family like domain"/>
    <property type="match status" value="1"/>
</dbReference>
<name>A0A7T7I003_9ACTN</name>
<dbReference type="Proteomes" id="UP000595636">
    <property type="component" value="Chromosome"/>
</dbReference>
<dbReference type="KEGG" id="slf:JEQ17_02695"/>
<dbReference type="InterPro" id="IPR024344">
    <property type="entry name" value="MDMPI_metal-binding"/>
</dbReference>
<keyword evidence="3" id="KW-1185">Reference proteome</keyword>
<evidence type="ECO:0000313" key="2">
    <source>
        <dbReference type="EMBL" id="QQM38485.1"/>
    </source>
</evidence>
<dbReference type="InterPro" id="IPR017517">
    <property type="entry name" value="Maleyloyr_isom"/>
</dbReference>
<dbReference type="RefSeq" id="WP_200393653.1">
    <property type="nucleotide sequence ID" value="NZ_CP066831.1"/>
</dbReference>
<sequence length="283" mass="31136">MSPRPDDVSNPSWLGKPIDVRLLFEPELASLLDVLRGLRRNEWSKPAVPGWTVHDLAAHILGDLHGRLGWSTEGHQRTMAAGETLEAFIHRVNQEWIDLHTDHSPAELIEALELAGTQAACQFEGADLDSTGLGVSWAGTDPAPMWLDLAREFTEYWTHRQQIRHATGRDTDPEPNALSVVLDTFMRALPHTLRHTPAPAGTQLQVVIGEPAAVTWTVTATADRWSLAAAPRGRPAASVRLDPETAWRLCTRGIDPSTALARVRISGERRIAEAACQIVSIVY</sequence>
<dbReference type="InterPro" id="IPR034660">
    <property type="entry name" value="DinB/YfiT-like"/>
</dbReference>
<reference evidence="2 3" key="1">
    <citation type="submission" date="2020-12" db="EMBL/GenBank/DDBJ databases">
        <title>A novel species.</title>
        <authorList>
            <person name="Li K."/>
        </authorList>
    </citation>
    <scope>NUCLEOTIDE SEQUENCE [LARGE SCALE GENOMIC DNA]</scope>
    <source>
        <strain evidence="2 3">ZYC-3</strain>
    </source>
</reference>